<keyword evidence="8" id="KW-1185">Reference proteome</keyword>
<keyword evidence="3 7" id="KW-0067">ATP-binding</keyword>
<dbReference type="InterPro" id="IPR003593">
    <property type="entry name" value="AAA+_ATPase"/>
</dbReference>
<dbReference type="Proteomes" id="UP000535937">
    <property type="component" value="Unassembled WGS sequence"/>
</dbReference>
<dbReference type="PANTHER" id="PTHR42794">
    <property type="entry name" value="HEMIN IMPORT ATP-BINDING PROTEIN HMUV"/>
    <property type="match status" value="1"/>
</dbReference>
<dbReference type="RefSeq" id="WP_183456646.1">
    <property type="nucleotide sequence ID" value="NZ_JACHWZ010000002.1"/>
</dbReference>
<evidence type="ECO:0000256" key="4">
    <source>
        <dbReference type="ARBA" id="ARBA00022967"/>
    </source>
</evidence>
<evidence type="ECO:0000313" key="8">
    <source>
        <dbReference type="Proteomes" id="UP000535937"/>
    </source>
</evidence>
<dbReference type="AlphaFoldDB" id="A0A7W4W901"/>
<keyword evidence="4" id="KW-1278">Translocase</keyword>
<keyword evidence="2" id="KW-0547">Nucleotide-binding</keyword>
<proteinExistence type="predicted"/>
<dbReference type="PROSITE" id="PS50893">
    <property type="entry name" value="ABC_TRANSPORTER_2"/>
    <property type="match status" value="1"/>
</dbReference>
<dbReference type="InterPro" id="IPR017871">
    <property type="entry name" value="ABC_transporter-like_CS"/>
</dbReference>
<dbReference type="GO" id="GO:0005524">
    <property type="term" value="F:ATP binding"/>
    <property type="evidence" value="ECO:0007669"/>
    <property type="project" value="UniProtKB-KW"/>
</dbReference>
<dbReference type="InterPro" id="IPR003439">
    <property type="entry name" value="ABC_transporter-like_ATP-bd"/>
</dbReference>
<evidence type="ECO:0000256" key="3">
    <source>
        <dbReference type="ARBA" id="ARBA00022840"/>
    </source>
</evidence>
<dbReference type="Gene3D" id="3.40.50.300">
    <property type="entry name" value="P-loop containing nucleotide triphosphate hydrolases"/>
    <property type="match status" value="1"/>
</dbReference>
<accession>A0A7W4W901</accession>
<comment type="function">
    <text evidence="5">Part of the ABC transporter complex HmuTUV involved in hemin import. Responsible for energy coupling to the transport system.</text>
</comment>
<reference evidence="7 8" key="1">
    <citation type="submission" date="2020-08" db="EMBL/GenBank/DDBJ databases">
        <title>Genomic Encyclopedia of Type Strains, Phase III (KMG-III): the genomes of soil and plant-associated and newly described type strains.</title>
        <authorList>
            <person name="Whitman W."/>
        </authorList>
    </citation>
    <scope>NUCLEOTIDE SEQUENCE [LARGE SCALE GENOMIC DNA]</scope>
    <source>
        <strain evidence="7 8">CECT 8799</strain>
    </source>
</reference>
<protein>
    <submittedName>
        <fullName evidence="7">Iron complex transport system ATP-binding protein</fullName>
    </submittedName>
</protein>
<evidence type="ECO:0000256" key="1">
    <source>
        <dbReference type="ARBA" id="ARBA00022448"/>
    </source>
</evidence>
<dbReference type="SMART" id="SM00382">
    <property type="entry name" value="AAA"/>
    <property type="match status" value="1"/>
</dbReference>
<name>A0A7W4W901_9GAMM</name>
<dbReference type="EMBL" id="JACHWZ010000002">
    <property type="protein sequence ID" value="MBB3059868.1"/>
    <property type="molecule type" value="Genomic_DNA"/>
</dbReference>
<gene>
    <name evidence="7" type="ORF">FHS09_000676</name>
</gene>
<evidence type="ECO:0000259" key="6">
    <source>
        <dbReference type="PROSITE" id="PS50893"/>
    </source>
</evidence>
<dbReference type="InterPro" id="IPR027417">
    <property type="entry name" value="P-loop_NTPase"/>
</dbReference>
<feature type="domain" description="ABC transporter" evidence="6">
    <location>
        <begin position="1"/>
        <end position="236"/>
    </location>
</feature>
<evidence type="ECO:0000256" key="5">
    <source>
        <dbReference type="ARBA" id="ARBA00037066"/>
    </source>
</evidence>
<dbReference type="Pfam" id="PF00005">
    <property type="entry name" value="ABC_tran"/>
    <property type="match status" value="1"/>
</dbReference>
<dbReference type="CDD" id="cd03214">
    <property type="entry name" value="ABC_Iron-Siderophores_B12_Hemin"/>
    <property type="match status" value="1"/>
</dbReference>
<keyword evidence="1" id="KW-0813">Transport</keyword>
<organism evidence="7 8">
    <name type="scientific">Microbulbifer rhizosphaerae</name>
    <dbReference type="NCBI Taxonomy" id="1562603"/>
    <lineage>
        <taxon>Bacteria</taxon>
        <taxon>Pseudomonadati</taxon>
        <taxon>Pseudomonadota</taxon>
        <taxon>Gammaproteobacteria</taxon>
        <taxon>Cellvibrionales</taxon>
        <taxon>Microbulbiferaceae</taxon>
        <taxon>Microbulbifer</taxon>
    </lineage>
</organism>
<dbReference type="PROSITE" id="PS00211">
    <property type="entry name" value="ABC_TRANSPORTER_1"/>
    <property type="match status" value="1"/>
</dbReference>
<dbReference type="PANTHER" id="PTHR42794:SF1">
    <property type="entry name" value="HEMIN IMPORT ATP-BINDING PROTEIN HMUV"/>
    <property type="match status" value="1"/>
</dbReference>
<evidence type="ECO:0000256" key="2">
    <source>
        <dbReference type="ARBA" id="ARBA00022741"/>
    </source>
</evidence>
<dbReference type="GO" id="GO:0016887">
    <property type="term" value="F:ATP hydrolysis activity"/>
    <property type="evidence" value="ECO:0007669"/>
    <property type="project" value="InterPro"/>
</dbReference>
<comment type="caution">
    <text evidence="7">The sequence shown here is derived from an EMBL/GenBank/DDBJ whole genome shotgun (WGS) entry which is preliminary data.</text>
</comment>
<evidence type="ECO:0000313" key="7">
    <source>
        <dbReference type="EMBL" id="MBB3059868.1"/>
    </source>
</evidence>
<dbReference type="SUPFAM" id="SSF52540">
    <property type="entry name" value="P-loop containing nucleoside triphosphate hydrolases"/>
    <property type="match status" value="1"/>
</dbReference>
<sequence>MKGLEVSCLQLGLERQRRPVLSEISCVFKPFELTAVVGPNGAGKSSLLQALAGVLAPSAGHIELDGQPAERISPAQMARLCAYLPQAETPAWSLRAADLVALGLLPWGRPKDRERRVSAALQLVDAQQLAERPVTRLSGGELRRVQLARLLVGEAPLLIADEPTAALDIRHQLQLMHTFRRQADAGKTVVLALHDLPMAARFCDRILLLEQGRLVAQGTPEDVFTPALIGDVYGVTCEFRWRDGVADFVPLDLL</sequence>